<proteinExistence type="inferred from homology"/>
<dbReference type="InterPro" id="IPR043143">
    <property type="entry name" value="Mal/L-sulf/L-lact_DH-like_NADP"/>
</dbReference>
<name>A0A075G8Z5_9EURY</name>
<dbReference type="SUPFAM" id="SSF89733">
    <property type="entry name" value="L-sulfolactate dehydrogenase-like"/>
    <property type="match status" value="1"/>
</dbReference>
<comment type="similarity">
    <text evidence="1">Belongs to the LDH2/MDH2 oxidoreductase family.</text>
</comment>
<dbReference type="AlphaFoldDB" id="A0A075G8Z5"/>
<dbReference type="EMBL" id="KF900592">
    <property type="protein sequence ID" value="AIF00456.1"/>
    <property type="molecule type" value="Genomic_DNA"/>
</dbReference>
<evidence type="ECO:0000256" key="2">
    <source>
        <dbReference type="ARBA" id="ARBA00023002"/>
    </source>
</evidence>
<keyword evidence="2" id="KW-0560">Oxidoreductase</keyword>
<dbReference type="Gene3D" id="1.10.1530.10">
    <property type="match status" value="1"/>
</dbReference>
<dbReference type="PANTHER" id="PTHR11091:SF0">
    <property type="entry name" value="MALATE DEHYDROGENASE"/>
    <property type="match status" value="1"/>
</dbReference>
<dbReference type="InterPro" id="IPR036111">
    <property type="entry name" value="Mal/L-sulfo/L-lacto_DH-like_sf"/>
</dbReference>
<accession>A0A075G8Z5</accession>
<sequence>MSTVSLTLDEIFDLAKKTLLANGCDDETASILADLIRNAERDGSLSHGLFRLPAYVSGLKSGKINGKGKPEVKKISSSVIKVQGNNSLAPVVLNKGIPELIKAAKENGVAVLAINNSHHMAAMWPETETVAEAGLVAFACTSYKPAVAPAGATKPLFGTNPISFAWPRPGKTPVVYDMATASMAMGEVQVAKREGHKVPLGTGLNKEGKQTTDPGEIADGGVLLPFGGYKGSGIAMMVELLAGALVGDNFSFETAAKDNKDGGPPSGGEFILAMSPEKMAGSGWDKHADEFFQKMSSLEGVRLPGERRHKNRLDLSARKINSELIKKIKTLTK</sequence>
<dbReference type="PANTHER" id="PTHR11091">
    <property type="entry name" value="OXIDOREDUCTASE-RELATED"/>
    <property type="match status" value="1"/>
</dbReference>
<reference evidence="3" key="1">
    <citation type="journal article" date="2014" name="Genome Biol. Evol.">
        <title>Pangenome evidence for extensive interdomain horizontal transfer affecting lineage core and shell genes in uncultured planktonic thaumarchaeota and euryarchaeota.</title>
        <authorList>
            <person name="Deschamps P."/>
            <person name="Zivanovic Y."/>
            <person name="Moreira D."/>
            <person name="Rodriguez-Valera F."/>
            <person name="Lopez-Garcia P."/>
        </authorList>
    </citation>
    <scope>NUCLEOTIDE SEQUENCE</scope>
</reference>
<dbReference type="Pfam" id="PF02615">
    <property type="entry name" value="Ldh_2"/>
    <property type="match status" value="1"/>
</dbReference>
<dbReference type="GO" id="GO:0016491">
    <property type="term" value="F:oxidoreductase activity"/>
    <property type="evidence" value="ECO:0007669"/>
    <property type="project" value="UniProtKB-KW"/>
</dbReference>
<evidence type="ECO:0000256" key="1">
    <source>
        <dbReference type="ARBA" id="ARBA00006056"/>
    </source>
</evidence>
<organism evidence="3">
    <name type="scientific">uncultured marine group II/III euryarchaeote KM3_133_F10</name>
    <dbReference type="NCBI Taxonomy" id="1457864"/>
    <lineage>
        <taxon>Archaea</taxon>
        <taxon>Methanobacteriati</taxon>
        <taxon>Methanobacteriota</taxon>
        <taxon>environmental samples</taxon>
    </lineage>
</organism>
<protein>
    <submittedName>
        <fullName evidence="3">Ureidoglycolate dehydrogenase</fullName>
    </submittedName>
</protein>
<dbReference type="Gene3D" id="3.30.1370.60">
    <property type="entry name" value="Hypothetical oxidoreductase yiak, domain 2"/>
    <property type="match status" value="1"/>
</dbReference>
<dbReference type="InterPro" id="IPR043144">
    <property type="entry name" value="Mal/L-sulf/L-lact_DH-like_ah"/>
</dbReference>
<evidence type="ECO:0000313" key="3">
    <source>
        <dbReference type="EMBL" id="AIF00456.1"/>
    </source>
</evidence>
<dbReference type="InterPro" id="IPR003767">
    <property type="entry name" value="Malate/L-lactate_DH-like"/>
</dbReference>